<evidence type="ECO:0000313" key="2">
    <source>
        <dbReference type="Proteomes" id="UP000777935"/>
    </source>
</evidence>
<proteinExistence type="predicted"/>
<dbReference type="Proteomes" id="UP000777935">
    <property type="component" value="Unassembled WGS sequence"/>
</dbReference>
<gene>
    <name evidence="1" type="ORF">HRQ87_18045</name>
</gene>
<organism evidence="1 2">
    <name type="scientific">Parasulfitobacter algicola</name>
    <dbReference type="NCBI Taxonomy" id="2614809"/>
    <lineage>
        <taxon>Bacteria</taxon>
        <taxon>Pseudomonadati</taxon>
        <taxon>Pseudomonadota</taxon>
        <taxon>Alphaproteobacteria</taxon>
        <taxon>Rhodobacterales</taxon>
        <taxon>Roseobacteraceae</taxon>
        <taxon>Parasulfitobacter</taxon>
    </lineage>
</organism>
<accession>A0ABX2IUW0</accession>
<sequence length="132" mass="14480">MDDAKDKPVLSQEAKQAELFKKLGMIETVANGAGVCVCMKKKEEPTQLLANAAWALSKQDTYDLAEEDALVHFSGTEDYDHIAVVLDPEARASFSDQIMTDLTYRAIEIVGLIQTPAHNLPDEHETSTGAMQ</sequence>
<dbReference type="EMBL" id="JABUFE010000016">
    <property type="protein sequence ID" value="NSX56688.1"/>
    <property type="molecule type" value="Genomic_DNA"/>
</dbReference>
<name>A0ABX2IUW0_9RHOB</name>
<dbReference type="RefSeq" id="WP_174139841.1">
    <property type="nucleotide sequence ID" value="NZ_JABUFE010000016.1"/>
</dbReference>
<protein>
    <submittedName>
        <fullName evidence="1">Uncharacterized protein</fullName>
    </submittedName>
</protein>
<evidence type="ECO:0000313" key="1">
    <source>
        <dbReference type="EMBL" id="NSX56688.1"/>
    </source>
</evidence>
<comment type="caution">
    <text evidence="1">The sequence shown here is derived from an EMBL/GenBank/DDBJ whole genome shotgun (WGS) entry which is preliminary data.</text>
</comment>
<keyword evidence="2" id="KW-1185">Reference proteome</keyword>
<reference evidence="1 2" key="1">
    <citation type="submission" date="2020-06" db="EMBL/GenBank/DDBJ databases">
        <title>Sulfitobacter algicola sp. nov., isolated from green algae.</title>
        <authorList>
            <person name="Wang C."/>
        </authorList>
    </citation>
    <scope>NUCLEOTIDE SEQUENCE [LARGE SCALE GENOMIC DNA]</scope>
    <source>
        <strain evidence="1 2">1151</strain>
    </source>
</reference>